<dbReference type="Gene3D" id="1.10.10.60">
    <property type="entry name" value="Homeodomain-like"/>
    <property type="match status" value="1"/>
</dbReference>
<dbReference type="SUPFAM" id="SSF46689">
    <property type="entry name" value="Homeodomain-like"/>
    <property type="match status" value="1"/>
</dbReference>
<dbReference type="Pfam" id="PF00440">
    <property type="entry name" value="TetR_N"/>
    <property type="match status" value="1"/>
</dbReference>
<keyword evidence="1 2" id="KW-0238">DNA-binding</keyword>
<dbReference type="PANTHER" id="PTHR30055">
    <property type="entry name" value="HTH-TYPE TRANSCRIPTIONAL REGULATOR RUTR"/>
    <property type="match status" value="1"/>
</dbReference>
<dbReference type="SUPFAM" id="SSF48498">
    <property type="entry name" value="Tetracyclin repressor-like, C-terminal domain"/>
    <property type="match status" value="1"/>
</dbReference>
<dbReference type="GO" id="GO:0003700">
    <property type="term" value="F:DNA-binding transcription factor activity"/>
    <property type="evidence" value="ECO:0007669"/>
    <property type="project" value="TreeGrafter"/>
</dbReference>
<dbReference type="GO" id="GO:0000976">
    <property type="term" value="F:transcription cis-regulatory region binding"/>
    <property type="evidence" value="ECO:0007669"/>
    <property type="project" value="TreeGrafter"/>
</dbReference>
<dbReference type="InterPro" id="IPR023772">
    <property type="entry name" value="DNA-bd_HTH_TetR-type_CS"/>
</dbReference>
<dbReference type="OrthoDB" id="270177at2"/>
<feature type="DNA-binding region" description="H-T-H motif" evidence="2">
    <location>
        <begin position="34"/>
        <end position="53"/>
    </location>
</feature>
<dbReference type="InterPro" id="IPR001647">
    <property type="entry name" value="HTH_TetR"/>
</dbReference>
<organism evidence="4 5">
    <name type="scientific">Trichlorobacter lovleyi (strain ATCC BAA-1151 / DSM 17278 / SZ)</name>
    <name type="common">Geobacter lovleyi</name>
    <dbReference type="NCBI Taxonomy" id="398767"/>
    <lineage>
        <taxon>Bacteria</taxon>
        <taxon>Pseudomonadati</taxon>
        <taxon>Thermodesulfobacteriota</taxon>
        <taxon>Desulfuromonadia</taxon>
        <taxon>Geobacterales</taxon>
        <taxon>Geobacteraceae</taxon>
        <taxon>Trichlorobacter</taxon>
    </lineage>
</organism>
<dbReference type="KEGG" id="glo:Glov_0167"/>
<dbReference type="InterPro" id="IPR050109">
    <property type="entry name" value="HTH-type_TetR-like_transc_reg"/>
</dbReference>
<dbReference type="EMBL" id="CP001089">
    <property type="protein sequence ID" value="ACD93901.1"/>
    <property type="molecule type" value="Genomic_DNA"/>
</dbReference>
<dbReference type="PROSITE" id="PS50977">
    <property type="entry name" value="HTH_TETR_2"/>
    <property type="match status" value="1"/>
</dbReference>
<protein>
    <submittedName>
        <fullName evidence="4">Transcriptional regulator, TetR family</fullName>
    </submittedName>
</protein>
<name>B3EA73_TRIL1</name>
<evidence type="ECO:0000313" key="4">
    <source>
        <dbReference type="EMBL" id="ACD93901.1"/>
    </source>
</evidence>
<dbReference type="STRING" id="398767.Glov_0167"/>
<dbReference type="RefSeq" id="WP_012468259.1">
    <property type="nucleotide sequence ID" value="NC_010814.1"/>
</dbReference>
<keyword evidence="5" id="KW-1185">Reference proteome</keyword>
<dbReference type="eggNOG" id="COG1309">
    <property type="taxonomic scope" value="Bacteria"/>
</dbReference>
<proteinExistence type="predicted"/>
<dbReference type="HOGENOM" id="CLU_069356_12_2_7"/>
<evidence type="ECO:0000256" key="2">
    <source>
        <dbReference type="PROSITE-ProRule" id="PRU00335"/>
    </source>
</evidence>
<dbReference type="InterPro" id="IPR036271">
    <property type="entry name" value="Tet_transcr_reg_TetR-rel_C_sf"/>
</dbReference>
<gene>
    <name evidence="4" type="ordered locus">Glov_0167</name>
</gene>
<feature type="domain" description="HTH tetR-type" evidence="3">
    <location>
        <begin position="11"/>
        <end position="71"/>
    </location>
</feature>
<dbReference type="PRINTS" id="PR00455">
    <property type="entry name" value="HTHTETR"/>
</dbReference>
<dbReference type="PANTHER" id="PTHR30055:SF223">
    <property type="entry name" value="HTH-TYPE TRANSCRIPTIONAL REGULATOR UIDR"/>
    <property type="match status" value="1"/>
</dbReference>
<dbReference type="Proteomes" id="UP000002420">
    <property type="component" value="Chromosome"/>
</dbReference>
<dbReference type="Gene3D" id="1.10.357.10">
    <property type="entry name" value="Tetracycline Repressor, domain 2"/>
    <property type="match status" value="1"/>
</dbReference>
<reference evidence="4 5" key="1">
    <citation type="submission" date="2008-05" db="EMBL/GenBank/DDBJ databases">
        <title>Complete sequence of chromosome of Geobacter lovleyi SZ.</title>
        <authorList>
            <consortium name="US DOE Joint Genome Institute"/>
            <person name="Lucas S."/>
            <person name="Copeland A."/>
            <person name="Lapidus A."/>
            <person name="Glavina del Rio T."/>
            <person name="Dalin E."/>
            <person name="Tice H."/>
            <person name="Bruce D."/>
            <person name="Goodwin L."/>
            <person name="Pitluck S."/>
            <person name="Chertkov O."/>
            <person name="Meincke L."/>
            <person name="Brettin T."/>
            <person name="Detter J.C."/>
            <person name="Han C."/>
            <person name="Tapia R."/>
            <person name="Kuske C.R."/>
            <person name="Schmutz J."/>
            <person name="Larimer F."/>
            <person name="Land M."/>
            <person name="Hauser L."/>
            <person name="Kyrpides N."/>
            <person name="Mikhailova N."/>
            <person name="Sung Y."/>
            <person name="Fletcher K.E."/>
            <person name="Ritalahti K.M."/>
            <person name="Loeffler F.E."/>
            <person name="Richardson P."/>
        </authorList>
    </citation>
    <scope>NUCLEOTIDE SEQUENCE [LARGE SCALE GENOMIC DNA]</scope>
    <source>
        <strain evidence="5">ATCC BAA-1151 / DSM 17278 / SZ</strain>
    </source>
</reference>
<dbReference type="AlphaFoldDB" id="B3EA73"/>
<evidence type="ECO:0000256" key="1">
    <source>
        <dbReference type="ARBA" id="ARBA00023125"/>
    </source>
</evidence>
<dbReference type="PROSITE" id="PS01081">
    <property type="entry name" value="HTH_TETR_1"/>
    <property type="match status" value="1"/>
</dbReference>
<accession>B3EA73</accession>
<dbReference type="InterPro" id="IPR009057">
    <property type="entry name" value="Homeodomain-like_sf"/>
</dbReference>
<evidence type="ECO:0000313" key="5">
    <source>
        <dbReference type="Proteomes" id="UP000002420"/>
    </source>
</evidence>
<sequence length="200" mass="22080">MSTQPVSDTSGNVRQRLLDAALQLFSSKGYAATSVRELVEAAGVTKPVLYYYFKNKEGLYLALLGDGLAEFHQVAEQARLAPGSVRERVCGYCTALLDIFVGRLPVARLIYAIYYGPPQGAPHIDFEASFSTMLTHMEQLVNEGISTGEFRKVDPVDTAWAIVALLNATMEEQFNQTGQVRVDRAGLLRLLSLMFEGIRK</sequence>
<evidence type="ECO:0000259" key="3">
    <source>
        <dbReference type="PROSITE" id="PS50977"/>
    </source>
</evidence>